<dbReference type="Gene3D" id="3.30.230.10">
    <property type="match status" value="1"/>
</dbReference>
<dbReference type="InterPro" id="IPR014721">
    <property type="entry name" value="Ribsml_uS5_D2-typ_fold_subgr"/>
</dbReference>
<evidence type="ECO:0000256" key="2">
    <source>
        <dbReference type="ARBA" id="ARBA00022679"/>
    </source>
</evidence>
<dbReference type="Pfam" id="PF00288">
    <property type="entry name" value="GHMP_kinases_N"/>
    <property type="match status" value="1"/>
</dbReference>
<comment type="catalytic activity">
    <reaction evidence="7">
        <text>L-homoserine + ATP = O-phospho-L-homoserine + ADP + H(+)</text>
        <dbReference type="Rhea" id="RHEA:13985"/>
        <dbReference type="ChEBI" id="CHEBI:15378"/>
        <dbReference type="ChEBI" id="CHEBI:30616"/>
        <dbReference type="ChEBI" id="CHEBI:57476"/>
        <dbReference type="ChEBI" id="CHEBI:57590"/>
        <dbReference type="ChEBI" id="CHEBI:456216"/>
        <dbReference type="EC" id="2.7.1.39"/>
    </reaction>
</comment>
<dbReference type="InterPro" id="IPR036554">
    <property type="entry name" value="GHMP_kinase_C_sf"/>
</dbReference>
<evidence type="ECO:0000256" key="7">
    <source>
        <dbReference type="HAMAP-Rule" id="MF_00384"/>
    </source>
</evidence>
<dbReference type="Gene3D" id="3.30.70.890">
    <property type="entry name" value="GHMP kinase, C-terminal domain"/>
    <property type="match status" value="1"/>
</dbReference>
<evidence type="ECO:0000256" key="5">
    <source>
        <dbReference type="ARBA" id="ARBA00022777"/>
    </source>
</evidence>
<dbReference type="NCBIfam" id="NF002288">
    <property type="entry name" value="PRK01212.1-4"/>
    <property type="match status" value="1"/>
</dbReference>
<evidence type="ECO:0000256" key="4">
    <source>
        <dbReference type="ARBA" id="ARBA00022741"/>
    </source>
</evidence>
<keyword evidence="6 7" id="KW-0067">ATP-binding</keyword>
<dbReference type="InterPro" id="IPR013750">
    <property type="entry name" value="GHMP_kinase_C_dom"/>
</dbReference>
<keyword evidence="5 7" id="KW-0418">Kinase</keyword>
<sequence length="316" mass="33949">MKLANINSAKAFAPATSANFAVGYDLLGFALESVGDTVELIKKDDNDLIIKQITGTKGADKLPFDSDKNVVTAVIKKFLADKNINIGFDVYINKGITLGSGMGGSAASSVAALVAMNAFFEKPYSYDELIDYAIYGESLISGAFHGDNAVSCMFGGLVLLQNSKPCKKIQLPIADCKVAIVCPDLSIETKKARELLKESYDLSKIVEHSACLASVISALYTQDLDLLGENLKDVLIEPRRAKLITGFYDVKDAAYKAGALACGISGSGPTMFALAKEDNIAKVTQAMQNKFNEFNLESDSWISSMSKKGAYLLEKK</sequence>
<evidence type="ECO:0000256" key="3">
    <source>
        <dbReference type="ARBA" id="ARBA00022697"/>
    </source>
</evidence>
<comment type="similarity">
    <text evidence="7">Belongs to the GHMP kinase family. Homoserine kinase subfamily.</text>
</comment>
<proteinExistence type="inferred from homology"/>
<gene>
    <name evidence="7" type="primary">thrB</name>
    <name evidence="11" type="ORF">CDV26_08460</name>
</gene>
<comment type="pathway">
    <text evidence="7">Amino-acid biosynthesis; L-threonine biosynthesis; L-threonine from L-aspartate: step 4/5.</text>
</comment>
<comment type="function">
    <text evidence="7">Catalyzes the ATP-dependent phosphorylation of L-homoserine to L-homoserine phosphate.</text>
</comment>
<organism evidence="11 12">
    <name type="scientific">Francisella halioticida</name>
    <dbReference type="NCBI Taxonomy" id="549298"/>
    <lineage>
        <taxon>Bacteria</taxon>
        <taxon>Pseudomonadati</taxon>
        <taxon>Pseudomonadota</taxon>
        <taxon>Gammaproteobacteria</taxon>
        <taxon>Thiotrichales</taxon>
        <taxon>Francisellaceae</taxon>
        <taxon>Francisella</taxon>
    </lineage>
</organism>
<keyword evidence="2 7" id="KW-0808">Transferase</keyword>
<dbReference type="PIRSF" id="PIRSF000676">
    <property type="entry name" value="Homoser_kin"/>
    <property type="match status" value="1"/>
</dbReference>
<evidence type="ECO:0000256" key="1">
    <source>
        <dbReference type="ARBA" id="ARBA00022605"/>
    </source>
</evidence>
<feature type="domain" description="GHMP kinase N-terminal" evidence="9">
    <location>
        <begin position="69"/>
        <end position="156"/>
    </location>
</feature>
<dbReference type="Proteomes" id="UP000249910">
    <property type="component" value="Chromosome"/>
</dbReference>
<evidence type="ECO:0000259" key="9">
    <source>
        <dbReference type="Pfam" id="PF00288"/>
    </source>
</evidence>
<dbReference type="PRINTS" id="PR00958">
    <property type="entry name" value="HOMSERKINASE"/>
</dbReference>
<dbReference type="InterPro" id="IPR000870">
    <property type="entry name" value="Homoserine_kinase"/>
</dbReference>
<dbReference type="InterPro" id="IPR006204">
    <property type="entry name" value="GHMP_kinase_N_dom"/>
</dbReference>
<dbReference type="InterPro" id="IPR020568">
    <property type="entry name" value="Ribosomal_Su5_D2-typ_SF"/>
</dbReference>
<dbReference type="GO" id="GO:0016301">
    <property type="term" value="F:kinase activity"/>
    <property type="evidence" value="ECO:0007669"/>
    <property type="project" value="UniProtKB-KW"/>
</dbReference>
<dbReference type="EC" id="2.7.1.39" evidence="7 8"/>
<keyword evidence="3 7" id="KW-0791">Threonine biosynthesis</keyword>
<dbReference type="EMBL" id="CP022132">
    <property type="protein sequence ID" value="ASG68420.1"/>
    <property type="molecule type" value="Genomic_DNA"/>
</dbReference>
<dbReference type="RefSeq" id="WP_088772907.1">
    <property type="nucleotide sequence ID" value="NZ_AP023082.1"/>
</dbReference>
<dbReference type="NCBIfam" id="TIGR00191">
    <property type="entry name" value="thrB"/>
    <property type="match status" value="1"/>
</dbReference>
<dbReference type="PANTHER" id="PTHR20861">
    <property type="entry name" value="HOMOSERINE/4-DIPHOSPHOCYTIDYL-2-C-METHYL-D-ERYTHRITOL KINASE"/>
    <property type="match status" value="1"/>
</dbReference>
<comment type="subcellular location">
    <subcellularLocation>
        <location evidence="7">Cytoplasm</location>
    </subcellularLocation>
</comment>
<feature type="domain" description="GHMP kinase C-terminal" evidence="10">
    <location>
        <begin position="216"/>
        <end position="292"/>
    </location>
</feature>
<evidence type="ECO:0000259" key="10">
    <source>
        <dbReference type="Pfam" id="PF08544"/>
    </source>
</evidence>
<dbReference type="SUPFAM" id="SSF55060">
    <property type="entry name" value="GHMP Kinase, C-terminal domain"/>
    <property type="match status" value="1"/>
</dbReference>
<evidence type="ECO:0000256" key="6">
    <source>
        <dbReference type="ARBA" id="ARBA00022840"/>
    </source>
</evidence>
<evidence type="ECO:0000313" key="12">
    <source>
        <dbReference type="Proteomes" id="UP000249910"/>
    </source>
</evidence>
<keyword evidence="1 7" id="KW-0028">Amino-acid biosynthesis</keyword>
<dbReference type="Pfam" id="PF08544">
    <property type="entry name" value="GHMP_kinases_C"/>
    <property type="match status" value="1"/>
</dbReference>
<keyword evidence="4 7" id="KW-0547">Nucleotide-binding</keyword>
<name>A0ABM6M0P6_9GAMM</name>
<dbReference type="HAMAP" id="MF_00384">
    <property type="entry name" value="Homoser_kinase"/>
    <property type="match status" value="1"/>
</dbReference>
<evidence type="ECO:0000313" key="11">
    <source>
        <dbReference type="EMBL" id="ASG68420.1"/>
    </source>
</evidence>
<comment type="caution">
    <text evidence="7">Lacks conserved residue(s) required for the propagation of feature annotation.</text>
</comment>
<keyword evidence="12" id="KW-1185">Reference proteome</keyword>
<keyword evidence="7" id="KW-0963">Cytoplasm</keyword>
<evidence type="ECO:0000256" key="8">
    <source>
        <dbReference type="NCBIfam" id="TIGR00191"/>
    </source>
</evidence>
<accession>A0ABM6M0P6</accession>
<dbReference type="PANTHER" id="PTHR20861:SF1">
    <property type="entry name" value="HOMOSERINE KINASE"/>
    <property type="match status" value="1"/>
</dbReference>
<dbReference type="SUPFAM" id="SSF54211">
    <property type="entry name" value="Ribosomal protein S5 domain 2-like"/>
    <property type="match status" value="1"/>
</dbReference>
<protein>
    <recommendedName>
        <fullName evidence="7 8">Homoserine kinase</fullName>
        <shortName evidence="7">HK</shortName>
        <shortName evidence="7">HSK</shortName>
        <ecNumber evidence="7 8">2.7.1.39</ecNumber>
    </recommendedName>
</protein>
<reference evidence="11 12" key="1">
    <citation type="submission" date="2017-06" db="EMBL/GenBank/DDBJ databases">
        <title>Complete genome of Francisella halioticida.</title>
        <authorList>
            <person name="Sjodin A."/>
        </authorList>
    </citation>
    <scope>NUCLEOTIDE SEQUENCE [LARGE SCALE GENOMIC DNA]</scope>
    <source>
        <strain evidence="11 12">DSM 23729</strain>
    </source>
</reference>